<feature type="region of interest" description="Disordered" evidence="1">
    <location>
        <begin position="63"/>
        <end position="96"/>
    </location>
</feature>
<evidence type="ECO:0000313" key="3">
    <source>
        <dbReference type="Proteomes" id="UP000023152"/>
    </source>
</evidence>
<name>X6NDI8_RETFI</name>
<organism evidence="2 3">
    <name type="scientific">Reticulomyxa filosa</name>
    <dbReference type="NCBI Taxonomy" id="46433"/>
    <lineage>
        <taxon>Eukaryota</taxon>
        <taxon>Sar</taxon>
        <taxon>Rhizaria</taxon>
        <taxon>Retaria</taxon>
        <taxon>Foraminifera</taxon>
        <taxon>Monothalamids</taxon>
        <taxon>Reticulomyxidae</taxon>
        <taxon>Reticulomyxa</taxon>
    </lineage>
</organism>
<gene>
    <name evidence="2" type="ORF">RFI_13200</name>
</gene>
<dbReference type="Proteomes" id="UP000023152">
    <property type="component" value="Unassembled WGS sequence"/>
</dbReference>
<dbReference type="AlphaFoldDB" id="X6NDI8"/>
<protein>
    <submittedName>
        <fullName evidence="2">Uncharacterized protein</fullName>
    </submittedName>
</protein>
<proteinExistence type="predicted"/>
<evidence type="ECO:0000313" key="2">
    <source>
        <dbReference type="EMBL" id="ETO23958.1"/>
    </source>
</evidence>
<keyword evidence="3" id="KW-1185">Reference proteome</keyword>
<evidence type="ECO:0000256" key="1">
    <source>
        <dbReference type="SAM" id="MobiDB-lite"/>
    </source>
</evidence>
<comment type="caution">
    <text evidence="2">The sequence shown here is derived from an EMBL/GenBank/DDBJ whole genome shotgun (WGS) entry which is preliminary data.</text>
</comment>
<accession>X6NDI8</accession>
<reference evidence="2 3" key="1">
    <citation type="journal article" date="2013" name="Curr. Biol.">
        <title>The Genome of the Foraminiferan Reticulomyxa filosa.</title>
        <authorList>
            <person name="Glockner G."/>
            <person name="Hulsmann N."/>
            <person name="Schleicher M."/>
            <person name="Noegel A.A."/>
            <person name="Eichinger L."/>
            <person name="Gallinger C."/>
            <person name="Pawlowski J."/>
            <person name="Sierra R."/>
            <person name="Euteneuer U."/>
            <person name="Pillet L."/>
            <person name="Moustafa A."/>
            <person name="Platzer M."/>
            <person name="Groth M."/>
            <person name="Szafranski K."/>
            <person name="Schliwa M."/>
        </authorList>
    </citation>
    <scope>NUCLEOTIDE SEQUENCE [LARGE SCALE GENOMIC DNA]</scope>
</reference>
<sequence>MKLTKRKRITIYYKKIFEYGRTEITIYDKKFEFRNKHLIIRQNMFFQHFLHLRHHMKNTKIKEGAGKTIGIESHCSQNGRKEKKNKEKKVPNRPNQSLVKQIKKDISILRKVFLKKKKVFYFISSNLIKAIGKKKKKKVGIG</sequence>
<dbReference type="EMBL" id="ASPP01009568">
    <property type="protein sequence ID" value="ETO23958.1"/>
    <property type="molecule type" value="Genomic_DNA"/>
</dbReference>